<gene>
    <name evidence="5" type="ORF">AZF00_02600</name>
</gene>
<dbReference type="InterPro" id="IPR042099">
    <property type="entry name" value="ANL_N_sf"/>
</dbReference>
<reference evidence="5 6" key="1">
    <citation type="submission" date="2015-12" db="EMBL/GenBank/DDBJ databases">
        <authorList>
            <person name="Shamseldin A."/>
            <person name="Moawad H."/>
            <person name="Abd El-Rahim W.M."/>
            <person name="Sadowsky M.J."/>
        </authorList>
    </citation>
    <scope>NUCLEOTIDE SEQUENCE [LARGE SCALE GENOMIC DNA]</scope>
    <source>
        <strain evidence="5 6">SM2</strain>
    </source>
</reference>
<feature type="domain" description="AMP-binding enzyme C-terminal" evidence="4">
    <location>
        <begin position="390"/>
        <end position="466"/>
    </location>
</feature>
<keyword evidence="2" id="KW-0436">Ligase</keyword>
<evidence type="ECO:0000313" key="5">
    <source>
        <dbReference type="EMBL" id="AMO67255.1"/>
    </source>
</evidence>
<evidence type="ECO:0000313" key="6">
    <source>
        <dbReference type="Proteomes" id="UP000074119"/>
    </source>
</evidence>
<dbReference type="SUPFAM" id="SSF56801">
    <property type="entry name" value="Acetyl-CoA synthetase-like"/>
    <property type="match status" value="1"/>
</dbReference>
<dbReference type="GO" id="GO:0031956">
    <property type="term" value="F:medium-chain fatty acid-CoA ligase activity"/>
    <property type="evidence" value="ECO:0007669"/>
    <property type="project" value="TreeGrafter"/>
</dbReference>
<dbReference type="PANTHER" id="PTHR43201:SF5">
    <property type="entry name" value="MEDIUM-CHAIN ACYL-COA LIGASE ACSF2, MITOCHONDRIAL"/>
    <property type="match status" value="1"/>
</dbReference>
<organism evidence="5 6">
    <name type="scientific">Zhongshania aliphaticivorans</name>
    <dbReference type="NCBI Taxonomy" id="1470434"/>
    <lineage>
        <taxon>Bacteria</taxon>
        <taxon>Pseudomonadati</taxon>
        <taxon>Pseudomonadota</taxon>
        <taxon>Gammaproteobacteria</taxon>
        <taxon>Cellvibrionales</taxon>
        <taxon>Spongiibacteraceae</taxon>
        <taxon>Zhongshania</taxon>
    </lineage>
</organism>
<dbReference type="InterPro" id="IPR045851">
    <property type="entry name" value="AMP-bd_C_sf"/>
</dbReference>
<proteinExistence type="inferred from homology"/>
<evidence type="ECO:0000256" key="1">
    <source>
        <dbReference type="ARBA" id="ARBA00006432"/>
    </source>
</evidence>
<evidence type="ECO:0000259" key="4">
    <source>
        <dbReference type="Pfam" id="PF13193"/>
    </source>
</evidence>
<dbReference type="STRING" id="1470434.AZF00_02600"/>
<dbReference type="InterPro" id="IPR000873">
    <property type="entry name" value="AMP-dep_synth/lig_dom"/>
</dbReference>
<dbReference type="AlphaFoldDB" id="A0A127M201"/>
<evidence type="ECO:0000256" key="2">
    <source>
        <dbReference type="ARBA" id="ARBA00022598"/>
    </source>
</evidence>
<dbReference type="Pfam" id="PF13193">
    <property type="entry name" value="AMP-binding_C"/>
    <property type="match status" value="1"/>
</dbReference>
<dbReference type="KEGG" id="zal:AZF00_02600"/>
<dbReference type="FunFam" id="3.30.300.30:FF:000008">
    <property type="entry name" value="2,3-dihydroxybenzoate-AMP ligase"/>
    <property type="match status" value="1"/>
</dbReference>
<protein>
    <recommendedName>
        <fullName evidence="7">Long-chain-fatty-acid--CoA ligase</fullName>
    </recommendedName>
</protein>
<dbReference type="PANTHER" id="PTHR43201">
    <property type="entry name" value="ACYL-COA SYNTHETASE"/>
    <property type="match status" value="1"/>
</dbReference>
<dbReference type="InterPro" id="IPR025110">
    <property type="entry name" value="AMP-bd_C"/>
</dbReference>
<dbReference type="Gene3D" id="3.40.50.12780">
    <property type="entry name" value="N-terminal domain of ligase-like"/>
    <property type="match status" value="1"/>
</dbReference>
<dbReference type="InterPro" id="IPR020845">
    <property type="entry name" value="AMP-binding_CS"/>
</dbReference>
<dbReference type="Proteomes" id="UP000074119">
    <property type="component" value="Chromosome"/>
</dbReference>
<dbReference type="PROSITE" id="PS00455">
    <property type="entry name" value="AMP_BINDING"/>
    <property type="match status" value="1"/>
</dbReference>
<comment type="similarity">
    <text evidence="1">Belongs to the ATP-dependent AMP-binding enzyme family.</text>
</comment>
<dbReference type="EMBL" id="CP014544">
    <property type="protein sequence ID" value="AMO67255.1"/>
    <property type="molecule type" value="Genomic_DNA"/>
</dbReference>
<sequence length="492" mass="52945">MQHFAGGLKHIGVEANQQVAILALNSAAYFECLFSVPALGARIVPLNVRWAAAEIDFAIKDSESQTLIFDRAFLPVVETLRHSCAAVTRYVFIDDGGDCPVWALSMEGLLSSSKPYLDLANNDNDLAGIFYTGGTTGFPKGVMLQHAALMSSALCVVAAVEANSTSVALHAAPMFHLADLTSCFAYTMLGAKHVIVPMFEPQSVASCLTQHAITDLLLVPTMIQLLMDSPAFQEHGFAQVNNLLYGASPMPEGLLVKVLEGHPNVSLIQAFGQTEMAPVISLLVGSDHSLTENKKYLLRSAGRAVPSVSIEIKAEDGTLLDAGQVGEVCARGPSVMAGYWRNPSVTAETIVNGWLHTGDAGYIDDDGYLFIVDRIKDMIVTGGENVYSAEVENVLSTMPGIQQVAVIGVPDSQWGERVHAVVMLAQSKNYTSTDLIEHCKQHIATYKCPKSIQFTAEPLPLSGAGKVLKRELRDAYIASEASSRERDLSKCE</sequence>
<dbReference type="Pfam" id="PF00501">
    <property type="entry name" value="AMP-binding"/>
    <property type="match status" value="1"/>
</dbReference>
<accession>A0A127M201</accession>
<feature type="domain" description="AMP-dependent synthetase/ligase" evidence="3">
    <location>
        <begin position="3"/>
        <end position="340"/>
    </location>
</feature>
<evidence type="ECO:0000259" key="3">
    <source>
        <dbReference type="Pfam" id="PF00501"/>
    </source>
</evidence>
<evidence type="ECO:0008006" key="7">
    <source>
        <dbReference type="Google" id="ProtNLM"/>
    </source>
</evidence>
<dbReference type="Gene3D" id="3.30.300.30">
    <property type="match status" value="1"/>
</dbReference>
<dbReference type="GO" id="GO:0006631">
    <property type="term" value="P:fatty acid metabolic process"/>
    <property type="evidence" value="ECO:0007669"/>
    <property type="project" value="TreeGrafter"/>
</dbReference>
<name>A0A127M201_9GAMM</name>